<sequence length="104" mass="12497">MFLSWICCSRIFDNLIWEFMKYQINLMKFGDNFTQMLESIYSNQKARVMINEEFTNPFKIKKGVRQGCPLSPLLFITILETLLDRIRMNEEIKGTKIKRQEHKL</sequence>
<dbReference type="EMBL" id="IACK01058182">
    <property type="protein sequence ID" value="LAA75268.1"/>
    <property type="molecule type" value="Transcribed_RNA"/>
</dbReference>
<dbReference type="InterPro" id="IPR000477">
    <property type="entry name" value="RT_dom"/>
</dbReference>
<reference evidence="2" key="1">
    <citation type="submission" date="2017-07" db="EMBL/GenBank/DDBJ databases">
        <authorList>
            <person name="Mikheyev A."/>
            <person name="Grau M."/>
        </authorList>
    </citation>
    <scope>NUCLEOTIDE SEQUENCE</scope>
    <source>
        <tissue evidence="2">Venom_gland</tissue>
    </source>
</reference>
<feature type="domain" description="Reverse transcriptase" evidence="1">
    <location>
        <begin position="8"/>
        <end position="88"/>
    </location>
</feature>
<dbReference type="AlphaFoldDB" id="A0A2D4HTI4"/>
<reference evidence="2" key="2">
    <citation type="submission" date="2017-11" db="EMBL/GenBank/DDBJ databases">
        <title>Coralsnake Venomics: Analyses of Venom Gland Transcriptomes and Proteomes of Six Brazilian Taxa.</title>
        <authorList>
            <person name="Aird S.D."/>
            <person name="Jorge da Silva N."/>
            <person name="Qiu L."/>
            <person name="Villar-Briones A."/>
            <person name="Aparecida-Saddi V."/>
            <person name="Campos-Telles M.P."/>
            <person name="Grau M."/>
            <person name="Mikheyev A.S."/>
        </authorList>
    </citation>
    <scope>NUCLEOTIDE SEQUENCE</scope>
    <source>
        <tissue evidence="2">Venom_gland</tissue>
    </source>
</reference>
<protein>
    <recommendedName>
        <fullName evidence="1">Reverse transcriptase domain-containing protein</fullName>
    </recommendedName>
</protein>
<dbReference type="PANTHER" id="PTHR31635:SF196">
    <property type="entry name" value="REVERSE TRANSCRIPTASE DOMAIN-CONTAINING PROTEIN-RELATED"/>
    <property type="match status" value="1"/>
</dbReference>
<evidence type="ECO:0000259" key="1">
    <source>
        <dbReference type="Pfam" id="PF00078"/>
    </source>
</evidence>
<dbReference type="Pfam" id="PF00078">
    <property type="entry name" value="RVT_1"/>
    <property type="match status" value="1"/>
</dbReference>
<evidence type="ECO:0000313" key="2">
    <source>
        <dbReference type="EMBL" id="LAA75268.1"/>
    </source>
</evidence>
<organism evidence="2">
    <name type="scientific">Micrurus lemniscatus lemniscatus</name>
    <dbReference type="NCBI Taxonomy" id="129467"/>
    <lineage>
        <taxon>Eukaryota</taxon>
        <taxon>Metazoa</taxon>
        <taxon>Chordata</taxon>
        <taxon>Craniata</taxon>
        <taxon>Vertebrata</taxon>
        <taxon>Euteleostomi</taxon>
        <taxon>Lepidosauria</taxon>
        <taxon>Squamata</taxon>
        <taxon>Bifurcata</taxon>
        <taxon>Unidentata</taxon>
        <taxon>Episquamata</taxon>
        <taxon>Toxicofera</taxon>
        <taxon>Serpentes</taxon>
        <taxon>Colubroidea</taxon>
        <taxon>Elapidae</taxon>
        <taxon>Elapinae</taxon>
        <taxon>Micrurus</taxon>
    </lineage>
</organism>
<dbReference type="PANTHER" id="PTHR31635">
    <property type="entry name" value="REVERSE TRANSCRIPTASE DOMAIN-CONTAINING PROTEIN-RELATED"/>
    <property type="match status" value="1"/>
</dbReference>
<name>A0A2D4HTI4_MICLE</name>
<proteinExistence type="predicted"/>
<accession>A0A2D4HTI4</accession>